<sequence length="464" mass="50531">MLIRGATVFGAEYTDVRYRGRHIADCGVGLRPLPGEEVIDAGGGWLLPGLHDHHVHLRALTATVDSVRLGPPDVTGPEALAARLRRADTDLPAEQWIRGVGYHESVAGRLDRDVLNTTVRQRPVRIQHRSGALWMLNSRACTEVGLDDCPLPGVERDAHGRATGRLWRMDSWLRERLRRRTLDSAATSRHAARWGVTGFTDATPDLTQREVDDLARDVDAGRIAQRVHCMAPPGVTAPPVSRFTGGPTKILLDDHTLPTFDEFVDRIRGAHAVGRPVAVHCVTRVQLALTMAAMDQAGEFAGDRIEHGAIIPAQAREWLRKRRITVVTQPHFAVERAEQYAREVPRADHADLWRLGSLLAVGVDVAAGTDAPFGSSDPWSVIRAATGQLTGIRDHRRGERIGLSAAVSLFCGRADRPARPRTVERGEVADLTLLAVPPADVGSTSSSDLVAATIVDGHIVHRAL</sequence>
<dbReference type="EMBL" id="JBHSDL010000025">
    <property type="protein sequence ID" value="MFC4376171.1"/>
    <property type="molecule type" value="Genomic_DNA"/>
</dbReference>
<dbReference type="SUPFAM" id="SSF51556">
    <property type="entry name" value="Metallo-dependent hydrolases"/>
    <property type="match status" value="1"/>
</dbReference>
<dbReference type="SUPFAM" id="SSF51338">
    <property type="entry name" value="Composite domain of metallo-dependent hydrolases"/>
    <property type="match status" value="1"/>
</dbReference>
<protein>
    <submittedName>
        <fullName evidence="2">Amidohydrolase family protein</fullName>
    </submittedName>
</protein>
<dbReference type="PANTHER" id="PTHR22642">
    <property type="entry name" value="IMIDAZOLONEPROPIONASE"/>
    <property type="match status" value="1"/>
</dbReference>
<keyword evidence="3" id="KW-1185">Reference proteome</keyword>
<comment type="caution">
    <text evidence="2">The sequence shown here is derived from an EMBL/GenBank/DDBJ whole genome shotgun (WGS) entry which is preliminary data.</text>
</comment>
<accession>A0ABV8VK55</accession>
<evidence type="ECO:0000313" key="3">
    <source>
        <dbReference type="Proteomes" id="UP001595844"/>
    </source>
</evidence>
<dbReference type="Gene3D" id="3.10.310.70">
    <property type="match status" value="1"/>
</dbReference>
<evidence type="ECO:0000259" key="1">
    <source>
        <dbReference type="Pfam" id="PF07969"/>
    </source>
</evidence>
<dbReference type="InterPro" id="IPR011059">
    <property type="entry name" value="Metal-dep_hydrolase_composite"/>
</dbReference>
<organism evidence="2 3">
    <name type="scientific">Nocardia halotolerans</name>
    <dbReference type="NCBI Taxonomy" id="1755878"/>
    <lineage>
        <taxon>Bacteria</taxon>
        <taxon>Bacillati</taxon>
        <taxon>Actinomycetota</taxon>
        <taxon>Actinomycetes</taxon>
        <taxon>Mycobacteriales</taxon>
        <taxon>Nocardiaceae</taxon>
        <taxon>Nocardia</taxon>
    </lineage>
</organism>
<reference evidence="3" key="1">
    <citation type="journal article" date="2019" name="Int. J. Syst. Evol. Microbiol.">
        <title>The Global Catalogue of Microorganisms (GCM) 10K type strain sequencing project: providing services to taxonomists for standard genome sequencing and annotation.</title>
        <authorList>
            <consortium name="The Broad Institute Genomics Platform"/>
            <consortium name="The Broad Institute Genome Sequencing Center for Infectious Disease"/>
            <person name="Wu L."/>
            <person name="Ma J."/>
        </authorList>
    </citation>
    <scope>NUCLEOTIDE SEQUENCE [LARGE SCALE GENOMIC DNA]</scope>
    <source>
        <strain evidence="3">IBRC-M 10490</strain>
    </source>
</reference>
<dbReference type="Gene3D" id="3.20.20.140">
    <property type="entry name" value="Metal-dependent hydrolases"/>
    <property type="match status" value="2"/>
</dbReference>
<dbReference type="PANTHER" id="PTHR22642:SF2">
    <property type="entry name" value="PROTEIN LONG AFTER FAR-RED 3"/>
    <property type="match status" value="1"/>
</dbReference>
<dbReference type="Gene3D" id="2.30.40.10">
    <property type="entry name" value="Urease, subunit C, domain 1"/>
    <property type="match status" value="1"/>
</dbReference>
<evidence type="ECO:0000313" key="2">
    <source>
        <dbReference type="EMBL" id="MFC4376171.1"/>
    </source>
</evidence>
<feature type="domain" description="Amidohydrolase 3" evidence="1">
    <location>
        <begin position="37"/>
        <end position="461"/>
    </location>
</feature>
<dbReference type="Pfam" id="PF07969">
    <property type="entry name" value="Amidohydro_3"/>
    <property type="match status" value="1"/>
</dbReference>
<gene>
    <name evidence="2" type="ORF">ACFO5K_18910</name>
</gene>
<dbReference type="Proteomes" id="UP001595844">
    <property type="component" value="Unassembled WGS sequence"/>
</dbReference>
<proteinExistence type="predicted"/>
<name>A0ABV8VK55_9NOCA</name>
<dbReference type="InterPro" id="IPR013108">
    <property type="entry name" value="Amidohydro_3"/>
</dbReference>
<dbReference type="RefSeq" id="WP_378564435.1">
    <property type="nucleotide sequence ID" value="NZ_JBHSDL010000025.1"/>
</dbReference>
<dbReference type="InterPro" id="IPR032466">
    <property type="entry name" value="Metal_Hydrolase"/>
</dbReference>